<feature type="non-terminal residue" evidence="3">
    <location>
        <position position="79"/>
    </location>
</feature>
<organism evidence="3 5">
    <name type="scientific">Pristionchus fissidentatus</name>
    <dbReference type="NCBI Taxonomy" id="1538716"/>
    <lineage>
        <taxon>Eukaryota</taxon>
        <taxon>Metazoa</taxon>
        <taxon>Ecdysozoa</taxon>
        <taxon>Nematoda</taxon>
        <taxon>Chromadorea</taxon>
        <taxon>Rhabditida</taxon>
        <taxon>Rhabditina</taxon>
        <taxon>Diplogasteromorpha</taxon>
        <taxon>Diplogasteroidea</taxon>
        <taxon>Neodiplogasteridae</taxon>
        <taxon>Pristionchus</taxon>
    </lineage>
</organism>
<feature type="region of interest" description="Disordered" evidence="1">
    <location>
        <begin position="60"/>
        <end position="79"/>
    </location>
</feature>
<sequence>MLLKFFHAYFIPICSADDRACRQARVESYIGLQHSQIGDSVTKAGLAASADPHAWSTRAWTRANGGSSPPSRVSNPTIS</sequence>
<proteinExistence type="predicted"/>
<feature type="compositionally biased region" description="Polar residues" evidence="1">
    <location>
        <begin position="64"/>
        <end position="79"/>
    </location>
</feature>
<reference evidence="3" key="1">
    <citation type="submission" date="2023-10" db="EMBL/GenBank/DDBJ databases">
        <title>Genome assembly of Pristionchus species.</title>
        <authorList>
            <person name="Yoshida K."/>
            <person name="Sommer R.J."/>
        </authorList>
    </citation>
    <scope>NUCLEOTIDE SEQUENCE</scope>
    <source>
        <strain evidence="3">RS5133</strain>
    </source>
</reference>
<feature type="signal peptide" evidence="2">
    <location>
        <begin position="1"/>
        <end position="16"/>
    </location>
</feature>
<dbReference type="EMBL" id="BTSY01000001">
    <property type="protein sequence ID" value="GMT11719.1"/>
    <property type="molecule type" value="Genomic_DNA"/>
</dbReference>
<comment type="caution">
    <text evidence="3">The sequence shown here is derived from an EMBL/GenBank/DDBJ whole genome shotgun (WGS) entry which is preliminary data.</text>
</comment>
<dbReference type="Proteomes" id="UP001432322">
    <property type="component" value="Unassembled WGS sequence"/>
</dbReference>
<keyword evidence="5" id="KW-1185">Reference proteome</keyword>
<evidence type="ECO:0000313" key="4">
    <source>
        <dbReference type="EMBL" id="GMT24283.1"/>
    </source>
</evidence>
<dbReference type="AlphaFoldDB" id="A0AAV5UX92"/>
<protein>
    <submittedName>
        <fullName evidence="3">Uncharacterized protein</fullName>
    </submittedName>
</protein>
<evidence type="ECO:0000313" key="3">
    <source>
        <dbReference type="EMBL" id="GMT11719.1"/>
    </source>
</evidence>
<dbReference type="EMBL" id="BTSY01000004">
    <property type="protein sequence ID" value="GMT24283.1"/>
    <property type="molecule type" value="Genomic_DNA"/>
</dbReference>
<evidence type="ECO:0000313" key="5">
    <source>
        <dbReference type="Proteomes" id="UP001432322"/>
    </source>
</evidence>
<keyword evidence="2" id="KW-0732">Signal</keyword>
<gene>
    <name evidence="4" type="ORF">PFISCL1PPCAC_15580</name>
    <name evidence="3" type="ORF">PFISCL1PPCAC_3016</name>
</gene>
<name>A0AAV5UX92_9BILA</name>
<accession>A0AAV5UX92</accession>
<evidence type="ECO:0000256" key="1">
    <source>
        <dbReference type="SAM" id="MobiDB-lite"/>
    </source>
</evidence>
<feature type="chain" id="PRO_5044714737" evidence="2">
    <location>
        <begin position="17"/>
        <end position="79"/>
    </location>
</feature>
<evidence type="ECO:0000256" key="2">
    <source>
        <dbReference type="SAM" id="SignalP"/>
    </source>
</evidence>